<dbReference type="InterPro" id="IPR046367">
    <property type="entry name" value="GapR-like_DNA-bd"/>
</dbReference>
<reference evidence="4 5" key="1">
    <citation type="submission" date="2016-09" db="EMBL/GenBank/DDBJ databases">
        <title>Rhizobium sp. nov., a novel species isolated from the rice rhizosphere.</title>
        <authorList>
            <person name="Zhao J."/>
            <person name="Zhang X."/>
        </authorList>
    </citation>
    <scope>NUCLEOTIDE SEQUENCE [LARGE SCALE GENOMIC DNA]</scope>
    <source>
        <strain evidence="4 5">MH17</strain>
    </source>
</reference>
<gene>
    <name evidence="4" type="ORF">BJF92_11210</name>
</gene>
<dbReference type="Pfam" id="PF10073">
    <property type="entry name" value="GapR_DNA-bd"/>
    <property type="match status" value="1"/>
</dbReference>
<sequence>MKSEGVQVANDHLRSFIERIERLEEDKKTIADDIKDVYGEAKATGFDTRILRKVIAIRKQDASARAEQEAVLDSYLAALGMIESDGGEA</sequence>
<dbReference type="EMBL" id="MKIO01000021">
    <property type="protein sequence ID" value="OLP56924.1"/>
    <property type="molecule type" value="Genomic_DNA"/>
</dbReference>
<dbReference type="InterPro" id="IPR018753">
    <property type="entry name" value="GapR-like"/>
</dbReference>
<feature type="domain" description="GapR-like DNA-binding" evidence="3">
    <location>
        <begin position="9"/>
        <end position="80"/>
    </location>
</feature>
<organism evidence="4 5">
    <name type="scientific">Xaviernesmea rhizosphaerae</name>
    <dbReference type="NCBI Taxonomy" id="1672749"/>
    <lineage>
        <taxon>Bacteria</taxon>
        <taxon>Pseudomonadati</taxon>
        <taxon>Pseudomonadota</taxon>
        <taxon>Alphaproteobacteria</taxon>
        <taxon>Hyphomicrobiales</taxon>
        <taxon>Rhizobiaceae</taxon>
        <taxon>Rhizobium/Agrobacterium group</taxon>
        <taxon>Xaviernesmea</taxon>
    </lineage>
</organism>
<evidence type="ECO:0000313" key="4">
    <source>
        <dbReference type="EMBL" id="OLP56924.1"/>
    </source>
</evidence>
<feature type="coiled-coil region" evidence="2">
    <location>
        <begin position="6"/>
        <end position="40"/>
    </location>
</feature>
<name>A0A1Q9ANF9_9HYPH</name>
<evidence type="ECO:0000313" key="5">
    <source>
        <dbReference type="Proteomes" id="UP000186143"/>
    </source>
</evidence>
<comment type="similarity">
    <text evidence="1">Belongs to the UPF0335 family.</text>
</comment>
<protein>
    <recommendedName>
        <fullName evidence="1">UPF0335 protein BJF92_11210</fullName>
    </recommendedName>
</protein>
<dbReference type="NCBIfam" id="NF010247">
    <property type="entry name" value="PRK13694.1"/>
    <property type="match status" value="1"/>
</dbReference>
<accession>A0A1Q9ANF9</accession>
<dbReference type="HAMAP" id="MF_00797">
    <property type="entry name" value="UPF0335"/>
    <property type="match status" value="1"/>
</dbReference>
<evidence type="ECO:0000256" key="1">
    <source>
        <dbReference type="HAMAP-Rule" id="MF_00797"/>
    </source>
</evidence>
<dbReference type="AlphaFoldDB" id="A0A1Q9ANF9"/>
<dbReference type="STRING" id="1672749.BJF92_11210"/>
<proteinExistence type="inferred from homology"/>
<evidence type="ECO:0000259" key="3">
    <source>
        <dbReference type="Pfam" id="PF10073"/>
    </source>
</evidence>
<keyword evidence="2" id="KW-0175">Coiled coil</keyword>
<evidence type="ECO:0000256" key="2">
    <source>
        <dbReference type="SAM" id="Coils"/>
    </source>
</evidence>
<comment type="caution">
    <text evidence="4">The sequence shown here is derived from an EMBL/GenBank/DDBJ whole genome shotgun (WGS) entry which is preliminary data.</text>
</comment>
<dbReference type="GO" id="GO:0003677">
    <property type="term" value="F:DNA binding"/>
    <property type="evidence" value="ECO:0007669"/>
    <property type="project" value="InterPro"/>
</dbReference>
<dbReference type="Proteomes" id="UP000186143">
    <property type="component" value="Unassembled WGS sequence"/>
</dbReference>